<comment type="caution">
    <text evidence="1">The sequence shown here is derived from an EMBL/GenBank/DDBJ whole genome shotgun (WGS) entry which is preliminary data.</text>
</comment>
<keyword evidence="2" id="KW-1185">Reference proteome</keyword>
<protein>
    <submittedName>
        <fullName evidence="1">Uncharacterized protein</fullName>
    </submittedName>
</protein>
<evidence type="ECO:0000313" key="1">
    <source>
        <dbReference type="EMBL" id="CQR31708.1"/>
    </source>
</evidence>
<name>A0ABM9T420_THIA3</name>
<accession>A0ABM9T420</accession>
<reference evidence="1 2" key="1">
    <citation type="submission" date="2015-03" db="EMBL/GenBank/DDBJ databases">
        <authorList>
            <person name="Regsiter A."/>
            <person name="william w."/>
        </authorList>
    </citation>
    <scope>NUCLEOTIDE SEQUENCE [LARGE SCALE GENOMIC DNA]</scope>
    <source>
        <strain evidence="1 2">CB1</strain>
    </source>
</reference>
<gene>
    <name evidence="1" type="ORF">THICB1_180032</name>
</gene>
<dbReference type="EMBL" id="CTRI01000010">
    <property type="protein sequence ID" value="CQR31708.1"/>
    <property type="molecule type" value="Genomic_DNA"/>
</dbReference>
<evidence type="ECO:0000313" key="2">
    <source>
        <dbReference type="Proteomes" id="UP000078599"/>
    </source>
</evidence>
<organism evidence="1 2">
    <name type="scientific">Thiomonas arsenitoxydans (strain DSM 22701 / CIP 110005 / 3As)</name>
    <dbReference type="NCBI Taxonomy" id="426114"/>
    <lineage>
        <taxon>Bacteria</taxon>
        <taxon>Pseudomonadati</taxon>
        <taxon>Pseudomonadota</taxon>
        <taxon>Betaproteobacteria</taxon>
        <taxon>Burkholderiales</taxon>
        <taxon>Thiomonas</taxon>
    </lineage>
</organism>
<dbReference type="Proteomes" id="UP000078599">
    <property type="component" value="Unassembled WGS sequence"/>
</dbReference>
<sequence length="21" mass="2481">MQTRLIHSITPVDITQRNLLM</sequence>
<proteinExistence type="predicted"/>